<dbReference type="AlphaFoldDB" id="A0A6M3M6R9"/>
<gene>
    <name evidence="1" type="ORF">MM171A00331_0049</name>
    <name evidence="2" type="ORF">MM171B00210_0067</name>
</gene>
<accession>A0A6M3M6R9</accession>
<evidence type="ECO:0000313" key="1">
    <source>
        <dbReference type="EMBL" id="QJB00632.1"/>
    </source>
</evidence>
<proteinExistence type="predicted"/>
<name>A0A6M3M6R9_9ZZZZ</name>
<dbReference type="EMBL" id="MT143697">
    <property type="protein sequence ID" value="QJB00632.1"/>
    <property type="molecule type" value="Genomic_DNA"/>
</dbReference>
<organism evidence="1">
    <name type="scientific">viral metagenome</name>
    <dbReference type="NCBI Taxonomy" id="1070528"/>
    <lineage>
        <taxon>unclassified sequences</taxon>
        <taxon>metagenomes</taxon>
        <taxon>organismal metagenomes</taxon>
    </lineage>
</organism>
<evidence type="ECO:0000313" key="2">
    <source>
        <dbReference type="EMBL" id="QJB04756.1"/>
    </source>
</evidence>
<sequence>MAKSAPQISFTVNSIDYGTVDVAGSSGKNNYKVYGHGKVAADSSFARAINMSISFKGSYQASEAKSEGWVFVSTHNDAYEQIGSISDPAGIANEVYLGSVVHGSTAGLRSSGFVGTYVSIPAGATAAGHVGFYLHHRYQYTG</sequence>
<reference evidence="1" key="1">
    <citation type="submission" date="2020-03" db="EMBL/GenBank/DDBJ databases">
        <title>The deep terrestrial virosphere.</title>
        <authorList>
            <person name="Holmfeldt K."/>
            <person name="Nilsson E."/>
            <person name="Simone D."/>
            <person name="Lopez-Fernandez M."/>
            <person name="Wu X."/>
            <person name="de Brujin I."/>
            <person name="Lundin D."/>
            <person name="Andersson A."/>
            <person name="Bertilsson S."/>
            <person name="Dopson M."/>
        </authorList>
    </citation>
    <scope>NUCLEOTIDE SEQUENCE</scope>
    <source>
        <strain evidence="1">MM171A00331</strain>
        <strain evidence="2">MM171B00210</strain>
    </source>
</reference>
<protein>
    <submittedName>
        <fullName evidence="1">Uncharacterized protein</fullName>
    </submittedName>
</protein>
<dbReference type="EMBL" id="MT143889">
    <property type="protein sequence ID" value="QJB04756.1"/>
    <property type="molecule type" value="Genomic_DNA"/>
</dbReference>